<evidence type="ECO:0000256" key="1">
    <source>
        <dbReference type="ARBA" id="ARBA00022618"/>
    </source>
</evidence>
<dbReference type="Gene3D" id="2.30.31.20">
    <property type="entry name" value="Sporulation-specific cell division protein SsgB"/>
    <property type="match status" value="1"/>
</dbReference>
<accession>A0A1J5RAR6</accession>
<reference evidence="3" key="1">
    <citation type="submission" date="2016-10" db="EMBL/GenBank/DDBJ databases">
        <title>Sequence of Gallionella enrichment culture.</title>
        <authorList>
            <person name="Poehlein A."/>
            <person name="Muehling M."/>
            <person name="Daniel R."/>
        </authorList>
    </citation>
    <scope>NUCLEOTIDE SEQUENCE</scope>
</reference>
<dbReference type="Pfam" id="PF04686">
    <property type="entry name" value="SsgA"/>
    <property type="match status" value="1"/>
</dbReference>
<proteinExistence type="predicted"/>
<dbReference type="EMBL" id="MLJW01000559">
    <property type="protein sequence ID" value="OIQ85237.1"/>
    <property type="molecule type" value="Genomic_DNA"/>
</dbReference>
<dbReference type="AlphaFoldDB" id="A0A1J5RAR6"/>
<keyword evidence="2" id="KW-0131">Cell cycle</keyword>
<evidence type="ECO:0000313" key="3">
    <source>
        <dbReference type="EMBL" id="OIQ85237.1"/>
    </source>
</evidence>
<gene>
    <name evidence="3" type="ORF">GALL_329420</name>
</gene>
<dbReference type="InterPro" id="IPR006776">
    <property type="entry name" value="SsgB"/>
</dbReference>
<evidence type="ECO:0000256" key="2">
    <source>
        <dbReference type="ARBA" id="ARBA00023306"/>
    </source>
</evidence>
<protein>
    <recommendedName>
        <fullName evidence="4">Sporulation and cell division protein SsgA</fullName>
    </recommendedName>
</protein>
<dbReference type="GO" id="GO:0051301">
    <property type="term" value="P:cell division"/>
    <property type="evidence" value="ECO:0007669"/>
    <property type="project" value="UniProtKB-KW"/>
</dbReference>
<organism evidence="3">
    <name type="scientific">mine drainage metagenome</name>
    <dbReference type="NCBI Taxonomy" id="410659"/>
    <lineage>
        <taxon>unclassified sequences</taxon>
        <taxon>metagenomes</taxon>
        <taxon>ecological metagenomes</taxon>
    </lineage>
</organism>
<evidence type="ECO:0008006" key="4">
    <source>
        <dbReference type="Google" id="ProtNLM"/>
    </source>
</evidence>
<sequence>MTTGAPDIVDVITMQLIGPDESVMPVLAELSYRVCDPYTVRAVFTGSHTMSTWLLGRELIAQGLEADQDSCAGTGDVQVWRDEDRSYVLISLNGVEGNALLAAPAEPLERFITKTETLVPFGNESDQMDPEISALIAALLTA</sequence>
<name>A0A1J5RAR6_9ZZZZ</name>
<dbReference type="InterPro" id="IPR038658">
    <property type="entry name" value="SsgB_sf"/>
</dbReference>
<keyword evidence="1" id="KW-0132">Cell division</keyword>
<comment type="caution">
    <text evidence="3">The sequence shown here is derived from an EMBL/GenBank/DDBJ whole genome shotgun (WGS) entry which is preliminary data.</text>
</comment>